<dbReference type="EMBL" id="LNJE01000017">
    <property type="protein sequence ID" value="KYC56701.1"/>
    <property type="molecule type" value="Genomic_DNA"/>
</dbReference>
<comment type="caution">
    <text evidence="3">The sequence shown here is derived from an EMBL/GenBank/DDBJ whole genome shotgun (WGS) entry which is preliminary data.</text>
</comment>
<gene>
    <name evidence="2" type="ORF">AN188_01293</name>
    <name evidence="3" type="ORF">APG09_01309</name>
</gene>
<dbReference type="PATRIC" id="fig|1706433.3.peg.1302"/>
<dbReference type="EMBL" id="LNJB01000019">
    <property type="protein sequence ID" value="KYC54018.1"/>
    <property type="molecule type" value="Genomic_DNA"/>
</dbReference>
<accession>A0A150JAA8</accession>
<organism evidence="3">
    <name type="scientific">Candidatus Methanofastidiosum methylothiophilum</name>
    <dbReference type="NCBI Taxonomy" id="1705564"/>
    <lineage>
        <taxon>Archaea</taxon>
        <taxon>Methanobacteriati</taxon>
        <taxon>Methanobacteriota</taxon>
        <taxon>Stenosarchaea group</taxon>
        <taxon>Candidatus Methanofastidiosia</taxon>
        <taxon>Candidatus Methanofastidiosales</taxon>
        <taxon>Candidatus Methanofastidiosaceae</taxon>
        <taxon>Candidatus Methanofastidiosum</taxon>
    </lineage>
</organism>
<dbReference type="CDD" id="cd02440">
    <property type="entry name" value="AdoMet_MTases"/>
    <property type="match status" value="1"/>
</dbReference>
<dbReference type="PATRIC" id="fig|1706435.3.peg.1307"/>
<evidence type="ECO:0000259" key="1">
    <source>
        <dbReference type="Pfam" id="PF13847"/>
    </source>
</evidence>
<proteinExistence type="predicted"/>
<evidence type="ECO:0000313" key="2">
    <source>
        <dbReference type="EMBL" id="KYC54018.1"/>
    </source>
</evidence>
<protein>
    <submittedName>
        <fullName evidence="3">Cyclopropane fatty acyl phospholipid synthase</fullName>
    </submittedName>
</protein>
<dbReference type="Proteomes" id="UP000092420">
    <property type="component" value="Unassembled WGS sequence"/>
</dbReference>
<accession>A0A150JFA0</accession>
<dbReference type="InterPro" id="IPR029063">
    <property type="entry name" value="SAM-dependent_MTases_sf"/>
</dbReference>
<feature type="domain" description="Methyltransferase" evidence="1">
    <location>
        <begin position="57"/>
        <end position="169"/>
    </location>
</feature>
<dbReference type="Gene3D" id="3.40.50.150">
    <property type="entry name" value="Vaccinia Virus protein VP39"/>
    <property type="match status" value="1"/>
</dbReference>
<dbReference type="SUPFAM" id="SSF53335">
    <property type="entry name" value="S-adenosyl-L-methionine-dependent methyltransferases"/>
    <property type="match status" value="1"/>
</dbReference>
<accession>A0A150JHP9</accession>
<sequence length="270" mass="31333">MEETKKTTKDYWENLWNNENKYNRIDVKSLDFKTYIKNYHYRKVFKKLDSVLSKLPKNAKVLELGCANSPWLPFLAKEYGFSVEGIDYSEKGCKLCEIILASEGIRDYNIVCSDFFDVSKEIKNRYDMAFSFGVVEHFKNTDEIITIFSSFLKENGILITGIPNMGSFYGKLQKFFSKEIYELHNPINLNSLSKAYSQSGLRILNMFYLYNFNLNNINPGNSQRKVLYKVLNNKLSKITFILIDYILSGIGINNKFLGSYMIILGAKVKQ</sequence>
<dbReference type="PANTHER" id="PTHR43667:SF2">
    <property type="entry name" value="FATTY ACID C-METHYL TRANSFERASE"/>
    <property type="match status" value="1"/>
</dbReference>
<dbReference type="InterPro" id="IPR050723">
    <property type="entry name" value="CFA/CMAS"/>
</dbReference>
<dbReference type="PANTHER" id="PTHR43667">
    <property type="entry name" value="CYCLOPROPANE-FATTY-ACYL-PHOSPHOLIPID SYNTHASE"/>
    <property type="match status" value="1"/>
</dbReference>
<evidence type="ECO:0000313" key="4">
    <source>
        <dbReference type="Proteomes" id="UP000092420"/>
    </source>
</evidence>
<dbReference type="Pfam" id="PF13847">
    <property type="entry name" value="Methyltransf_31"/>
    <property type="match status" value="1"/>
</dbReference>
<reference evidence="3 4" key="1">
    <citation type="journal article" date="2016" name="ISME J.">
        <title>Chasing the elusive Euryarchaeota class WSA2: genomes reveal a uniquely fastidious methyl-reducing methanogen.</title>
        <authorList>
            <person name="Nobu M.K."/>
            <person name="Narihiro T."/>
            <person name="Kuroda K."/>
            <person name="Mei R."/>
            <person name="Liu W.T."/>
        </authorList>
    </citation>
    <scope>NUCLEOTIDE SEQUENCE [LARGE SCALE GENOMIC DNA]</scope>
    <source>
        <strain evidence="2">ADurb1013_Bin02101</strain>
        <strain evidence="3">ADurb1213_Bin02801</strain>
    </source>
</reference>
<dbReference type="InterPro" id="IPR025714">
    <property type="entry name" value="Methyltranfer_dom"/>
</dbReference>
<dbReference type="AlphaFoldDB" id="A0A150JHP9"/>
<name>A0A150JHP9_9EURY</name>
<evidence type="ECO:0000313" key="3">
    <source>
        <dbReference type="EMBL" id="KYC56701.1"/>
    </source>
</evidence>